<name>A0A809RAH4_9BACT</name>
<accession>A0A809RAH4</accession>
<organism evidence="1 2">
    <name type="scientific">Candidatus Nitrosymbiomonas proteolyticus</name>
    <dbReference type="NCBI Taxonomy" id="2608984"/>
    <lineage>
        <taxon>Bacteria</taxon>
        <taxon>Bacillati</taxon>
        <taxon>Armatimonadota</taxon>
        <taxon>Armatimonadota incertae sedis</taxon>
        <taxon>Candidatus Nitrosymbiomonas</taxon>
    </lineage>
</organism>
<dbReference type="KEGG" id="npy:NPRO_21680"/>
<protein>
    <submittedName>
        <fullName evidence="1">Uncharacterized protein</fullName>
    </submittedName>
</protein>
<dbReference type="EMBL" id="AP021858">
    <property type="protein sequence ID" value="BBO24573.1"/>
    <property type="molecule type" value="Genomic_DNA"/>
</dbReference>
<dbReference type="Proteomes" id="UP000662873">
    <property type="component" value="Chromosome"/>
</dbReference>
<sequence length="272" mass="31137">MAANERREVFGWQGFRFDHPADWAPVVLIGTAKSGRVRLDAKDSLSIQVRWKASPHPPDGESALRTYLKNLHRDAARARTPFSSNVQQDGAAWRYSWSSKLHALGIYWFAPELKRTFLVEAVGTSKNPPKKALEAVWERFELSPGDPWLWSLYGLALKLPAGFQLVQPTLRAGRTTLEFRARGARLVAERWGFGRQLVEKHGLAEWAASLHRLPQGSGTTDGPRFHWKGERRIGWLPSRTVLVRYDEERNHLTSVVCDFRSKDLEPQWDWFA</sequence>
<proteinExistence type="predicted"/>
<gene>
    <name evidence="1" type="ORF">NPRO_21680</name>
</gene>
<reference evidence="1" key="1">
    <citation type="journal article" name="DNA Res.">
        <title>The physiological potential of anammox bacteria as revealed by their core genome structure.</title>
        <authorList>
            <person name="Okubo T."/>
            <person name="Toyoda A."/>
            <person name="Fukuhara K."/>
            <person name="Uchiyama I."/>
            <person name="Harigaya Y."/>
            <person name="Kuroiwa M."/>
            <person name="Suzuki T."/>
            <person name="Murakami Y."/>
            <person name="Suwa Y."/>
            <person name="Takami H."/>
        </authorList>
    </citation>
    <scope>NUCLEOTIDE SEQUENCE</scope>
    <source>
        <strain evidence="1">317325-2</strain>
    </source>
</reference>
<dbReference type="AlphaFoldDB" id="A0A809RAH4"/>
<evidence type="ECO:0000313" key="1">
    <source>
        <dbReference type="EMBL" id="BBO24573.1"/>
    </source>
</evidence>
<evidence type="ECO:0000313" key="2">
    <source>
        <dbReference type="Proteomes" id="UP000662873"/>
    </source>
</evidence>